<proteinExistence type="predicted"/>
<evidence type="ECO:0000313" key="2">
    <source>
        <dbReference type="Proteomes" id="UP001062846"/>
    </source>
</evidence>
<reference evidence="1" key="1">
    <citation type="submission" date="2022-02" db="EMBL/GenBank/DDBJ databases">
        <title>Plant Genome Project.</title>
        <authorList>
            <person name="Zhang R.-G."/>
        </authorList>
    </citation>
    <scope>NUCLEOTIDE SEQUENCE</scope>
    <source>
        <strain evidence="1">AT1</strain>
    </source>
</reference>
<keyword evidence="2" id="KW-1185">Reference proteome</keyword>
<dbReference type="EMBL" id="CM046388">
    <property type="protein sequence ID" value="KAI8572830.1"/>
    <property type="molecule type" value="Genomic_DNA"/>
</dbReference>
<organism evidence="1 2">
    <name type="scientific">Rhododendron molle</name>
    <name type="common">Chinese azalea</name>
    <name type="synonym">Azalea mollis</name>
    <dbReference type="NCBI Taxonomy" id="49168"/>
    <lineage>
        <taxon>Eukaryota</taxon>
        <taxon>Viridiplantae</taxon>
        <taxon>Streptophyta</taxon>
        <taxon>Embryophyta</taxon>
        <taxon>Tracheophyta</taxon>
        <taxon>Spermatophyta</taxon>
        <taxon>Magnoliopsida</taxon>
        <taxon>eudicotyledons</taxon>
        <taxon>Gunneridae</taxon>
        <taxon>Pentapetalae</taxon>
        <taxon>asterids</taxon>
        <taxon>Ericales</taxon>
        <taxon>Ericaceae</taxon>
        <taxon>Ericoideae</taxon>
        <taxon>Rhodoreae</taxon>
        <taxon>Rhododendron</taxon>
    </lineage>
</organism>
<protein>
    <submittedName>
        <fullName evidence="1">Uncharacterized protein</fullName>
    </submittedName>
</protein>
<sequence>MAQTHQSVCRAFSRQLAQVLSNLEDESAQELITLLRRVVTPPSAVDVDVNGVVHKQVNSGDTLRQTPQQVYSNPTFESNMSMHNQPFIGSTVVRATVRLTSFYQSIPTTYEVGNSSGYGQNNGLNNHGQSSQQDFIGANILCNGRYVYNTSQVLPNNGNSNRQNACNVTQTLPNNGNDNGQYVQTLPNNGNGNSQYVQTLPNNGSGNGQCGREVQHGEAIIVDKEQRSPFSRSGIRFNTMGGNDLQIYVGAKLIYEGIDPGLFNRIESEHCYRMMDHFCSEEILWCPQDQGYLLVEIWRQ</sequence>
<comment type="caution">
    <text evidence="1">The sequence shown here is derived from an EMBL/GenBank/DDBJ whole genome shotgun (WGS) entry which is preliminary data.</text>
</comment>
<evidence type="ECO:0000313" key="1">
    <source>
        <dbReference type="EMBL" id="KAI8572830.1"/>
    </source>
</evidence>
<dbReference type="Proteomes" id="UP001062846">
    <property type="component" value="Chromosome 1"/>
</dbReference>
<gene>
    <name evidence="1" type="ORF">RHMOL_Rhmol01G0230800</name>
</gene>
<accession>A0ACC0Q528</accession>
<name>A0ACC0Q528_RHOML</name>